<dbReference type="InterPro" id="IPR003591">
    <property type="entry name" value="Leu-rich_rpt_typical-subtyp"/>
</dbReference>
<name>A0A1X2HLU1_SYNRA</name>
<evidence type="ECO:0000313" key="4">
    <source>
        <dbReference type="EMBL" id="ORZ00354.1"/>
    </source>
</evidence>
<organism evidence="4 5">
    <name type="scientific">Syncephalastrum racemosum</name>
    <name type="common">Filamentous fungus</name>
    <dbReference type="NCBI Taxonomy" id="13706"/>
    <lineage>
        <taxon>Eukaryota</taxon>
        <taxon>Fungi</taxon>
        <taxon>Fungi incertae sedis</taxon>
        <taxon>Mucoromycota</taxon>
        <taxon>Mucoromycotina</taxon>
        <taxon>Mucoromycetes</taxon>
        <taxon>Mucorales</taxon>
        <taxon>Syncephalastraceae</taxon>
        <taxon>Syncephalastrum</taxon>
    </lineage>
</organism>
<dbReference type="PROSITE" id="PS51450">
    <property type="entry name" value="LRR"/>
    <property type="match status" value="2"/>
</dbReference>
<dbReference type="AlphaFoldDB" id="A0A1X2HLU1"/>
<dbReference type="SMART" id="SM00364">
    <property type="entry name" value="LRR_BAC"/>
    <property type="match status" value="5"/>
</dbReference>
<dbReference type="PANTHER" id="PTHR48051">
    <property type="match status" value="1"/>
</dbReference>
<dbReference type="SMART" id="SM00369">
    <property type="entry name" value="LRR_TYP"/>
    <property type="match status" value="8"/>
</dbReference>
<sequence length="634" mass="70290">MACSPYLVGGRRLQGVRAPTEAPPPDPNKLMDIESCIDDPHLAPLGNHIVNHRPSGQPEGQVRIQKRKEARSDGALMLRRRGLEADELADHLQRLMPPLAPFLQPESHYQGLVELDISRNRLQSLPANVKLLKHLKTLNISANQLHVVPREIYHLTQLEVLILSQNYLVAIPSEMPVHLPNLITLRASANRIRSIDCNLGLWQKLKHFQLGSVFGGNQLSRLPDEIADMPALEELDLTHNQLRELPINMHIDTLVHLNVSDNQLGCLPKSIANCRRLRTLNVSKNHLATLPADLVQLTQLEVFDVSENLLCIMPADILNQMRSTMLLITGNPLTRPGHCGRPDAYTQVIQEMSRRALPTTPHHHRDPSSSASSSSSTSTTTSASSSPEAGPLSPAQSPSSSTLTGTAEPGSPTPALPSPVASPVSSPSPRRLRRRWTDEDHDASIDRELSYHARQLNIYGARPSPPQRLSGTMMTPSPLSTEIQQEDSYFQEADASTTHMTSNGHYVVPSLREIASRSALRQQIPVPLNQLPQHLARDLSRPNYVLCASCGQQLVHEWVTSVQVKSYKGHPAVVHRVRFCSSTCWRRCLYEQKDQTMSRPQAPLARRVPPIPESTIHWIEDMVNAAGEQSSSAT</sequence>
<proteinExistence type="predicted"/>
<dbReference type="Pfam" id="PF00560">
    <property type="entry name" value="LRR_1"/>
    <property type="match status" value="1"/>
</dbReference>
<evidence type="ECO:0000313" key="5">
    <source>
        <dbReference type="Proteomes" id="UP000242180"/>
    </source>
</evidence>
<dbReference type="InterPro" id="IPR050216">
    <property type="entry name" value="LRR_domain-containing"/>
</dbReference>
<dbReference type="Pfam" id="PF13855">
    <property type="entry name" value="LRR_8"/>
    <property type="match status" value="1"/>
</dbReference>
<dbReference type="PRINTS" id="PR00019">
    <property type="entry name" value="LEURICHRPT"/>
</dbReference>
<dbReference type="OrthoDB" id="660555at2759"/>
<feature type="compositionally biased region" description="Low complexity" evidence="3">
    <location>
        <begin position="418"/>
        <end position="429"/>
    </location>
</feature>
<feature type="region of interest" description="Disordered" evidence="3">
    <location>
        <begin position="357"/>
        <end position="439"/>
    </location>
</feature>
<dbReference type="SUPFAM" id="SSF52058">
    <property type="entry name" value="L domain-like"/>
    <property type="match status" value="1"/>
</dbReference>
<dbReference type="InParanoid" id="A0A1X2HLU1"/>
<protein>
    <submittedName>
        <fullName evidence="4">Uncharacterized protein</fullName>
    </submittedName>
</protein>
<keyword evidence="2" id="KW-0677">Repeat</keyword>
<evidence type="ECO:0000256" key="3">
    <source>
        <dbReference type="SAM" id="MobiDB-lite"/>
    </source>
</evidence>
<keyword evidence="5" id="KW-1185">Reference proteome</keyword>
<feature type="compositionally biased region" description="Low complexity" evidence="3">
    <location>
        <begin position="368"/>
        <end position="386"/>
    </location>
</feature>
<dbReference type="STRING" id="13706.A0A1X2HLU1"/>
<gene>
    <name evidence="4" type="ORF">BCR43DRAFT_485087</name>
</gene>
<evidence type="ECO:0000256" key="1">
    <source>
        <dbReference type="ARBA" id="ARBA00022614"/>
    </source>
</evidence>
<reference evidence="4 5" key="1">
    <citation type="submission" date="2016-07" db="EMBL/GenBank/DDBJ databases">
        <title>Pervasive Adenine N6-methylation of Active Genes in Fungi.</title>
        <authorList>
            <consortium name="DOE Joint Genome Institute"/>
            <person name="Mondo S.J."/>
            <person name="Dannebaum R.O."/>
            <person name="Kuo R.C."/>
            <person name="Labutti K."/>
            <person name="Haridas S."/>
            <person name="Kuo A."/>
            <person name="Salamov A."/>
            <person name="Ahrendt S.R."/>
            <person name="Lipzen A."/>
            <person name="Sullivan W."/>
            <person name="Andreopoulos W.B."/>
            <person name="Clum A."/>
            <person name="Lindquist E."/>
            <person name="Daum C."/>
            <person name="Ramamoorthy G.K."/>
            <person name="Gryganskyi A."/>
            <person name="Culley D."/>
            <person name="Magnuson J.K."/>
            <person name="James T.Y."/>
            <person name="O'Malley M.A."/>
            <person name="Stajich J.E."/>
            <person name="Spatafora J.W."/>
            <person name="Visel A."/>
            <person name="Grigoriev I.V."/>
        </authorList>
    </citation>
    <scope>NUCLEOTIDE SEQUENCE [LARGE SCALE GENOMIC DNA]</scope>
    <source>
        <strain evidence="4 5">NRRL 2496</strain>
    </source>
</reference>
<feature type="compositionally biased region" description="Polar residues" evidence="3">
    <location>
        <begin position="467"/>
        <end position="479"/>
    </location>
</feature>
<dbReference type="InterPro" id="IPR032675">
    <property type="entry name" value="LRR_dom_sf"/>
</dbReference>
<accession>A0A1X2HLU1</accession>
<dbReference type="GO" id="GO:0005737">
    <property type="term" value="C:cytoplasm"/>
    <property type="evidence" value="ECO:0007669"/>
    <property type="project" value="TreeGrafter"/>
</dbReference>
<dbReference type="OMA" id="CIMPADI"/>
<dbReference type="PANTHER" id="PTHR48051:SF1">
    <property type="entry name" value="RAS SUPPRESSOR PROTEIN 1"/>
    <property type="match status" value="1"/>
</dbReference>
<keyword evidence="1" id="KW-0433">Leucine-rich repeat</keyword>
<dbReference type="Proteomes" id="UP000242180">
    <property type="component" value="Unassembled WGS sequence"/>
</dbReference>
<dbReference type="InterPro" id="IPR001611">
    <property type="entry name" value="Leu-rich_rpt"/>
</dbReference>
<feature type="compositionally biased region" description="Polar residues" evidence="3">
    <location>
        <begin position="394"/>
        <end position="405"/>
    </location>
</feature>
<evidence type="ECO:0000256" key="2">
    <source>
        <dbReference type="ARBA" id="ARBA00022737"/>
    </source>
</evidence>
<comment type="caution">
    <text evidence="4">The sequence shown here is derived from an EMBL/GenBank/DDBJ whole genome shotgun (WGS) entry which is preliminary data.</text>
</comment>
<dbReference type="Gene3D" id="3.80.10.10">
    <property type="entry name" value="Ribonuclease Inhibitor"/>
    <property type="match status" value="2"/>
</dbReference>
<dbReference type="EMBL" id="MCGN01000002">
    <property type="protein sequence ID" value="ORZ00354.1"/>
    <property type="molecule type" value="Genomic_DNA"/>
</dbReference>
<feature type="region of interest" description="Disordered" evidence="3">
    <location>
        <begin position="458"/>
        <end position="479"/>
    </location>
</feature>